<dbReference type="SUPFAM" id="SSF55753">
    <property type="entry name" value="Actin depolymerizing proteins"/>
    <property type="match status" value="1"/>
</dbReference>
<dbReference type="Proteomes" id="UP000235728">
    <property type="component" value="Unassembled WGS sequence"/>
</dbReference>
<sequence length="334" mass="36565">MVRVSEDSLKASESRLYTFSGETKEHLRKFRLSTSRAKDPQAVICEPSIRLIGYDDLVDKNTQEIRQDDDKTVYNTLEEIGDDLPDHSPRFVLLSYPLTLRNGAEKRNAHLPGKGAAAARAGLENLALVLAVGTHEAAHVLGEAENANARLAAKVNLLADVEQRNLLRRGDDDGAVDAARLEERVDAEVLVAGAGRRIDEHEVQVAPLDVLEELLDQAVLLGPTPDDGLVAARQHELDAHDGEVIHDPDRRPPGAADVNRLVLDAHHLWYARSADIRVHYSDGAVRVGRKRVRQQRRKCALADAALAAKDENLVLDVCEARRDDGDVGVGTLGC</sequence>
<evidence type="ECO:0000313" key="1">
    <source>
        <dbReference type="EMBL" id="PMB71123.1"/>
    </source>
</evidence>
<accession>A0A2N6NV26</accession>
<dbReference type="EMBL" id="MRVG01000003">
    <property type="protein sequence ID" value="PMB71123.1"/>
    <property type="molecule type" value="Genomic_DNA"/>
</dbReference>
<dbReference type="Gene3D" id="3.40.20.10">
    <property type="entry name" value="Severin"/>
    <property type="match status" value="1"/>
</dbReference>
<proteinExistence type="predicted"/>
<dbReference type="AlphaFoldDB" id="A0A2N6NV26"/>
<organism evidence="1 2">
    <name type="scientific">Beauveria bassiana</name>
    <name type="common">White muscardine disease fungus</name>
    <name type="synonym">Tritirachium shiotae</name>
    <dbReference type="NCBI Taxonomy" id="176275"/>
    <lineage>
        <taxon>Eukaryota</taxon>
        <taxon>Fungi</taxon>
        <taxon>Dikarya</taxon>
        <taxon>Ascomycota</taxon>
        <taxon>Pezizomycotina</taxon>
        <taxon>Sordariomycetes</taxon>
        <taxon>Hypocreomycetidae</taxon>
        <taxon>Hypocreales</taxon>
        <taxon>Cordycipitaceae</taxon>
        <taxon>Beauveria</taxon>
    </lineage>
</organism>
<reference evidence="1 2" key="1">
    <citation type="journal article" date="2016" name="Appl. Microbiol. Biotechnol.">
        <title>Characterization of T-DNA insertion mutants with decreased virulence in the entomopathogenic fungus Beauveria bassiana JEF-007.</title>
        <authorList>
            <person name="Kim S."/>
            <person name="Lee S.J."/>
            <person name="Nai Y.S."/>
            <person name="Yu J.S."/>
            <person name="Lee M.R."/>
            <person name="Yang Y.T."/>
            <person name="Kim J.S."/>
        </authorList>
    </citation>
    <scope>NUCLEOTIDE SEQUENCE [LARGE SCALE GENOMIC DNA]</scope>
    <source>
        <strain evidence="1 2">JEF-007</strain>
    </source>
</reference>
<evidence type="ECO:0000313" key="2">
    <source>
        <dbReference type="Proteomes" id="UP000235728"/>
    </source>
</evidence>
<protein>
    <submittedName>
        <fullName evidence="1">Actin-depolymerizing factor gmf1</fullName>
    </submittedName>
</protein>
<gene>
    <name evidence="1" type="primary">gmf1</name>
    <name evidence="1" type="ORF">BM221_003589</name>
</gene>
<dbReference type="InterPro" id="IPR029006">
    <property type="entry name" value="ADF-H/Gelsolin-like_dom_sf"/>
</dbReference>
<name>A0A2N6NV26_BEABA</name>
<comment type="caution">
    <text evidence="1">The sequence shown here is derived from an EMBL/GenBank/DDBJ whole genome shotgun (WGS) entry which is preliminary data.</text>
</comment>